<keyword evidence="2" id="KW-1185">Reference proteome</keyword>
<evidence type="ECO:0000313" key="1">
    <source>
        <dbReference type="EMBL" id="KAJ6232295.1"/>
    </source>
</evidence>
<dbReference type="EMBL" id="JAOAOG010000293">
    <property type="protein sequence ID" value="KAJ6232295.1"/>
    <property type="molecule type" value="Genomic_DNA"/>
</dbReference>
<organism evidence="1 2">
    <name type="scientific">Anaeramoeba flamelloides</name>
    <dbReference type="NCBI Taxonomy" id="1746091"/>
    <lineage>
        <taxon>Eukaryota</taxon>
        <taxon>Metamonada</taxon>
        <taxon>Anaeramoebidae</taxon>
        <taxon>Anaeramoeba</taxon>
    </lineage>
</organism>
<gene>
    <name evidence="1" type="ORF">M0813_05053</name>
</gene>
<accession>A0ABQ8XJM4</accession>
<proteinExistence type="predicted"/>
<evidence type="ECO:0000313" key="2">
    <source>
        <dbReference type="Proteomes" id="UP001150062"/>
    </source>
</evidence>
<dbReference type="Proteomes" id="UP001150062">
    <property type="component" value="Unassembled WGS sequence"/>
</dbReference>
<reference evidence="1" key="1">
    <citation type="submission" date="2022-08" db="EMBL/GenBank/DDBJ databases">
        <title>Novel sulfate-reducing endosymbionts in the free-living metamonad Anaeramoeba.</title>
        <authorList>
            <person name="Jerlstrom-Hultqvist J."/>
            <person name="Cepicka I."/>
            <person name="Gallot-Lavallee L."/>
            <person name="Salas-Leiva D."/>
            <person name="Curtis B.A."/>
            <person name="Zahonova K."/>
            <person name="Pipaliya S."/>
            <person name="Dacks J."/>
            <person name="Roger A.J."/>
        </authorList>
    </citation>
    <scope>NUCLEOTIDE SEQUENCE</scope>
    <source>
        <strain evidence="1">Schooner1</strain>
    </source>
</reference>
<comment type="caution">
    <text evidence="1">The sequence shown here is derived from an EMBL/GenBank/DDBJ whole genome shotgun (WGS) entry which is preliminary data.</text>
</comment>
<sequence length="206" mass="24021">MSFWLTSSDFQRDVVLAWLTFDYNQNPTHYYVEEIPQPKANVKPICKKDQKIVEQRIKKVKNKVQIKKTKHPNLNLNQLNGINNLTVAQSTILKIRNQVMNKNYMTNSLEIIQENFIAKKDQKILDKQNTKTTFLNSEEYRINNTFSTIPEFSVFIEKDITQINFRKLIEKTGRPPVLIIDPPWRIASPKSTGGLKIHYPPSLMAC</sequence>
<protein>
    <submittedName>
        <fullName evidence="1">Mt-a70 family protein</fullName>
    </submittedName>
</protein>
<name>A0ABQ8XJM4_9EUKA</name>